<comment type="caution">
    <text evidence="2">The sequence shown here is derived from an EMBL/GenBank/DDBJ whole genome shotgun (WGS) entry which is preliminary data.</text>
</comment>
<accession>G5Q6M0</accession>
<evidence type="ECO:0000313" key="3">
    <source>
        <dbReference type="Proteomes" id="UP000003221"/>
    </source>
</evidence>
<evidence type="ECO:0000313" key="2">
    <source>
        <dbReference type="EMBL" id="EHC76060.1"/>
    </source>
</evidence>
<feature type="region of interest" description="Disordered" evidence="1">
    <location>
        <begin position="47"/>
        <end position="67"/>
    </location>
</feature>
<dbReference type="EMBL" id="AFCS01000908">
    <property type="protein sequence ID" value="EHC76060.1"/>
    <property type="molecule type" value="Genomic_DNA"/>
</dbReference>
<organism evidence="2 3">
    <name type="scientific">Salmonella enterica subsp. enterica serovar Montevideo str. S5-403</name>
    <dbReference type="NCBI Taxonomy" id="913242"/>
    <lineage>
        <taxon>Bacteria</taxon>
        <taxon>Pseudomonadati</taxon>
        <taxon>Pseudomonadota</taxon>
        <taxon>Gammaproteobacteria</taxon>
        <taxon>Enterobacterales</taxon>
        <taxon>Enterobacteriaceae</taxon>
        <taxon>Salmonella</taxon>
    </lineage>
</organism>
<reference evidence="2 3" key="1">
    <citation type="journal article" date="2011" name="BMC Genomics">
        <title>Genome sequencing reveals diversification of virulence factor content and possible host adaptation in distinct subpopulations of Salmonella enterica.</title>
        <authorList>
            <person name="den Bakker H.C."/>
            <person name="Moreno Switt A.I."/>
            <person name="Govoni G."/>
            <person name="Cummings C.A."/>
            <person name="Ranieri M.L."/>
            <person name="Degoricija L."/>
            <person name="Hoelzer K."/>
            <person name="Rodriguez-Rivera L.D."/>
            <person name="Brown S."/>
            <person name="Bolchacova E."/>
            <person name="Furtado M.R."/>
            <person name="Wiedmann M."/>
        </authorList>
    </citation>
    <scope>NUCLEOTIDE SEQUENCE [LARGE SCALE GENOMIC DNA]</scope>
    <source>
        <strain evidence="2 3">S5-403</strain>
    </source>
</reference>
<gene>
    <name evidence="2" type="ORF">LTSEMON_3906</name>
</gene>
<feature type="compositionally biased region" description="Polar residues" evidence="1">
    <location>
        <begin position="57"/>
        <end position="67"/>
    </location>
</feature>
<name>G5Q6M0_SALMO</name>
<evidence type="ECO:0000256" key="1">
    <source>
        <dbReference type="SAM" id="MobiDB-lite"/>
    </source>
</evidence>
<protein>
    <submittedName>
        <fullName evidence="2">Uncharacterized protein</fullName>
    </submittedName>
</protein>
<sequence length="67" mass="7826">MQASINTINFSTIKITLKIKKYTKTFPYQHYRHSFCAFPSSQKIPPNKLNHLPHQLQGRQQIKQGVT</sequence>
<dbReference type="AlphaFoldDB" id="G5Q6M0"/>
<proteinExistence type="predicted"/>
<dbReference type="Proteomes" id="UP000003221">
    <property type="component" value="Unassembled WGS sequence"/>
</dbReference>